<dbReference type="Proteomes" id="UP000242444">
    <property type="component" value="Unassembled WGS sequence"/>
</dbReference>
<dbReference type="InterPro" id="IPR041698">
    <property type="entry name" value="Methyltransf_25"/>
</dbReference>
<sequence length="224" mass="24045">MSEPAFLQHTRTSYDTIAATYAEWIRPELAARPLDRALLGVFAELVRQGGTAPVADIGCGPGRVSAHLDGLGVPVFGVDLSPGMVAQARKQYPALRFTEGSMTALDIEDGVLGGVLAWYSIIHVPDAELPKVFAEFHRVLAPGGYLQLAFQAGDEVLHLREAKGHEVALDFRRRHPDRVAEALAEAGLAVRTRTVREPETTGDFPESTPQAYLLAVKPAGTAPG</sequence>
<evidence type="ECO:0000313" key="4">
    <source>
        <dbReference type="EMBL" id="OZM71335.1"/>
    </source>
</evidence>
<organism evidence="4 5">
    <name type="scientific">Amycolatopsis antarctica</name>
    <dbReference type="NCBI Taxonomy" id="1854586"/>
    <lineage>
        <taxon>Bacteria</taxon>
        <taxon>Bacillati</taxon>
        <taxon>Actinomycetota</taxon>
        <taxon>Actinomycetes</taxon>
        <taxon>Pseudonocardiales</taxon>
        <taxon>Pseudonocardiaceae</taxon>
        <taxon>Amycolatopsis</taxon>
    </lineage>
</organism>
<dbReference type="PANTHER" id="PTHR43861">
    <property type="entry name" value="TRANS-ACONITATE 2-METHYLTRANSFERASE-RELATED"/>
    <property type="match status" value="1"/>
</dbReference>
<proteinExistence type="predicted"/>
<dbReference type="OrthoDB" id="9805171at2"/>
<evidence type="ECO:0000259" key="3">
    <source>
        <dbReference type="Pfam" id="PF13649"/>
    </source>
</evidence>
<keyword evidence="1 4" id="KW-0489">Methyltransferase</keyword>
<keyword evidence="5" id="KW-1185">Reference proteome</keyword>
<evidence type="ECO:0000256" key="1">
    <source>
        <dbReference type="ARBA" id="ARBA00022603"/>
    </source>
</evidence>
<dbReference type="EMBL" id="NKYE01000014">
    <property type="protein sequence ID" value="OZM71335.1"/>
    <property type="molecule type" value="Genomic_DNA"/>
</dbReference>
<keyword evidence="2 4" id="KW-0808">Transferase</keyword>
<dbReference type="AlphaFoldDB" id="A0A263D1W2"/>
<evidence type="ECO:0000313" key="5">
    <source>
        <dbReference type="Proteomes" id="UP000242444"/>
    </source>
</evidence>
<dbReference type="RefSeq" id="WP_094864638.1">
    <property type="nucleotide sequence ID" value="NZ_NKYE01000014.1"/>
</dbReference>
<dbReference type="GO" id="GO:0032259">
    <property type="term" value="P:methylation"/>
    <property type="evidence" value="ECO:0007669"/>
    <property type="project" value="UniProtKB-KW"/>
</dbReference>
<comment type="caution">
    <text evidence="4">The sequence shown here is derived from an EMBL/GenBank/DDBJ whole genome shotgun (WGS) entry which is preliminary data.</text>
</comment>
<dbReference type="Pfam" id="PF13649">
    <property type="entry name" value="Methyltransf_25"/>
    <property type="match status" value="1"/>
</dbReference>
<dbReference type="Gene3D" id="3.40.50.150">
    <property type="entry name" value="Vaccinia Virus protein VP39"/>
    <property type="match status" value="1"/>
</dbReference>
<dbReference type="SUPFAM" id="SSF53335">
    <property type="entry name" value="S-adenosyl-L-methionine-dependent methyltransferases"/>
    <property type="match status" value="1"/>
</dbReference>
<dbReference type="CDD" id="cd02440">
    <property type="entry name" value="AdoMet_MTases"/>
    <property type="match status" value="1"/>
</dbReference>
<dbReference type="InParanoid" id="A0A263D1W2"/>
<dbReference type="GO" id="GO:0008168">
    <property type="term" value="F:methyltransferase activity"/>
    <property type="evidence" value="ECO:0007669"/>
    <property type="project" value="UniProtKB-KW"/>
</dbReference>
<dbReference type="InterPro" id="IPR029063">
    <property type="entry name" value="SAM-dependent_MTases_sf"/>
</dbReference>
<reference evidence="4 5" key="1">
    <citation type="submission" date="2017-07" db="EMBL/GenBank/DDBJ databases">
        <title>Amycolatopsis antarcticus sp. nov., isolated from the surface of an Antarcticus brown macroalga.</title>
        <authorList>
            <person name="Wang J."/>
            <person name="Leiva S."/>
            <person name="Huang J."/>
            <person name="Huang Y."/>
        </authorList>
    </citation>
    <scope>NUCLEOTIDE SEQUENCE [LARGE SCALE GENOMIC DNA]</scope>
    <source>
        <strain evidence="4 5">AU-G6</strain>
    </source>
</reference>
<name>A0A263D1W2_9PSEU</name>
<dbReference type="PANTHER" id="PTHR43861:SF1">
    <property type="entry name" value="TRANS-ACONITATE 2-METHYLTRANSFERASE"/>
    <property type="match status" value="1"/>
</dbReference>
<evidence type="ECO:0000256" key="2">
    <source>
        <dbReference type="ARBA" id="ARBA00022679"/>
    </source>
</evidence>
<feature type="domain" description="Methyltransferase" evidence="3">
    <location>
        <begin position="54"/>
        <end position="144"/>
    </location>
</feature>
<accession>A0A263D1W2</accession>
<gene>
    <name evidence="4" type="ORF">CFN78_21350</name>
</gene>
<protein>
    <submittedName>
        <fullName evidence="4">SAM-dependent methyltransferase</fullName>
    </submittedName>
</protein>